<dbReference type="RefSeq" id="WP_014389663.1">
    <property type="nucleotide sequence ID" value="NC_017025.1"/>
</dbReference>
<dbReference type="EMBL" id="HE774682">
    <property type="protein sequence ID" value="CCG54545.1"/>
    <property type="molecule type" value="Genomic_DNA"/>
</dbReference>
<reference evidence="3" key="2">
    <citation type="submission" date="2012-03" db="EMBL/GenBank/DDBJ databases">
        <title>Complete genome sequence of Flavobacterium indicum GPTSA100-9T, isolated from warm spring water.</title>
        <authorList>
            <person name="Barbier P."/>
            <person name="Houel A."/>
            <person name="Loux V."/>
            <person name="Poulain J."/>
            <person name="Bernardet J.-F."/>
            <person name="Touchon M."/>
            <person name="Duchaud E."/>
        </authorList>
    </citation>
    <scope>NUCLEOTIDE SEQUENCE [LARGE SCALE GENOMIC DNA]</scope>
    <source>
        <strain evidence="3">DSM 17447 / CIP 109464 / GPTSA100-9</strain>
    </source>
</reference>
<dbReference type="KEGG" id="fin:KQS_13240"/>
<evidence type="ECO:0000256" key="1">
    <source>
        <dbReference type="SAM" id="SignalP"/>
    </source>
</evidence>
<name>H8XRW1_FLAIG</name>
<evidence type="ECO:0000313" key="2">
    <source>
        <dbReference type="EMBL" id="CCG54545.1"/>
    </source>
</evidence>
<reference evidence="2 3" key="1">
    <citation type="journal article" date="2012" name="J. Bacteriol.">
        <title>Complete Genome Sequence of Flavobacterium indicum GPSTA100-9T, Isolated from Warm Spring Water.</title>
        <authorList>
            <person name="Barbier P."/>
            <person name="Houel A."/>
            <person name="Loux V."/>
            <person name="Poulain J."/>
            <person name="Bernardet J.F."/>
            <person name="Touchon M."/>
            <person name="Duchaud E."/>
        </authorList>
    </citation>
    <scope>NUCLEOTIDE SEQUENCE [LARGE SCALE GENOMIC DNA]</scope>
    <source>
        <strain evidence="3">DSM 17447 / CIP 109464 / GPTSA100-9</strain>
    </source>
</reference>
<protein>
    <submittedName>
        <fullName evidence="2">Uncharacterized protein</fullName>
    </submittedName>
</protein>
<sequence length="508" mass="59133">MKNSILFVLLINSLFCFSQNWESSGYVNSDVYVPRIKQSETFFYSEYEFLLNEKQKTLAEIQTEIKANTFEPITYQVAKIDPHSTKVMKFIKGNIFSEKTYKNNVLNGITKIYYPDGITFQEATFVDGKVHGLYKIFSNDSDHSLVLETNYKNGIRNGIRRYTIPRENEVLEGNYVNGNLVGDLKYSTKYGYHLLPNDLKKGKVKTFSNQKLVSEFYIINEKDIHGEAIIYFYDVDKIAMKIPYFLGEKNGTAIMYDREGKEVNTIKYKHNKKVGDYIHYTKNNQISSEEHYDDEGNKTGVWKEYKNGLIYSEQSYKDNKLNGPYKLYKNGVLQNVEEYKNGIRNGKSENYNAENGQLISESVYKNDVTVKSIQYYKNQAKFSVFEKEEQSNVFTTKYYDKSGKLLHENKYNETRQPIGIQKNFSLRNDEAYANSETHYDANGKQTKHIYNFGSNSSTETNYRNGVPHGEKITTKDDVKTIEYYYESKGNSKKVTKEEFESLVKAEKK</sequence>
<dbReference type="PANTHER" id="PTHR46820:SF1">
    <property type="entry name" value="HISTONE-LYSINE N-METHYLTRANSFERASE SETD7"/>
    <property type="match status" value="1"/>
</dbReference>
<keyword evidence="3" id="KW-1185">Reference proteome</keyword>
<accession>H8XRW1</accession>
<gene>
    <name evidence="2" type="ordered locus">KQS_13240</name>
</gene>
<keyword evidence="1" id="KW-0732">Signal</keyword>
<dbReference type="Proteomes" id="UP000007599">
    <property type="component" value="Chromosome I"/>
</dbReference>
<dbReference type="SUPFAM" id="SSF82185">
    <property type="entry name" value="Histone H3 K4-specific methyltransferase SET7/9 N-terminal domain"/>
    <property type="match status" value="3"/>
</dbReference>
<evidence type="ECO:0000313" key="3">
    <source>
        <dbReference type="Proteomes" id="UP000007599"/>
    </source>
</evidence>
<dbReference type="eggNOG" id="COG2849">
    <property type="taxonomic scope" value="Bacteria"/>
</dbReference>
<dbReference type="Gene3D" id="3.90.930.1">
    <property type="match status" value="1"/>
</dbReference>
<dbReference type="Gene3D" id="2.20.110.10">
    <property type="entry name" value="Histone H3 K4-specific methyltransferase SET7/9 N-terminal domain"/>
    <property type="match status" value="2"/>
</dbReference>
<dbReference type="HOGENOM" id="CLU_536131_0_0_10"/>
<dbReference type="PATRIC" id="fig|1094466.5.peg.2591"/>
<dbReference type="PANTHER" id="PTHR46820">
    <property type="entry name" value="HISTONE-LYSINE N-METHYLTRANSFERASE SETD7"/>
    <property type="match status" value="1"/>
</dbReference>
<dbReference type="AlphaFoldDB" id="H8XRW1"/>
<dbReference type="STRING" id="1094466.KQS_13240"/>
<dbReference type="GO" id="GO:0003682">
    <property type="term" value="F:chromatin binding"/>
    <property type="evidence" value="ECO:0007669"/>
    <property type="project" value="TreeGrafter"/>
</dbReference>
<feature type="signal peptide" evidence="1">
    <location>
        <begin position="1"/>
        <end position="18"/>
    </location>
</feature>
<proteinExistence type="predicted"/>
<dbReference type="OrthoDB" id="6334863at2"/>
<dbReference type="GO" id="GO:0005694">
    <property type="term" value="C:chromosome"/>
    <property type="evidence" value="ECO:0007669"/>
    <property type="project" value="TreeGrafter"/>
</dbReference>
<feature type="chain" id="PRO_5003617739" evidence="1">
    <location>
        <begin position="19"/>
        <end position="508"/>
    </location>
</feature>
<dbReference type="GO" id="GO:0070828">
    <property type="term" value="P:heterochromatin organization"/>
    <property type="evidence" value="ECO:0007669"/>
    <property type="project" value="TreeGrafter"/>
</dbReference>
<organism evidence="2 3">
    <name type="scientific">Flavobacterium indicum (strain DSM 17447 / CIP 109464 / GPTSA100-9)</name>
    <dbReference type="NCBI Taxonomy" id="1094466"/>
    <lineage>
        <taxon>Bacteria</taxon>
        <taxon>Pseudomonadati</taxon>
        <taxon>Bacteroidota</taxon>
        <taxon>Flavobacteriia</taxon>
        <taxon>Flavobacteriales</taxon>
        <taxon>Flavobacteriaceae</taxon>
        <taxon>Flavobacterium</taxon>
    </lineage>
</organism>